<accession>A0ABY1GBM0</accession>
<dbReference type="EMBL" id="FPAZ01000002">
    <property type="protein sequence ID" value="SFT40627.1"/>
    <property type="molecule type" value="Genomic_DNA"/>
</dbReference>
<gene>
    <name evidence="1" type="ORF">SAMN04487854_102201</name>
</gene>
<organism evidence="1 2">
    <name type="scientific">Pseudoalteromonas lipolytica</name>
    <dbReference type="NCBI Taxonomy" id="570156"/>
    <lineage>
        <taxon>Bacteria</taxon>
        <taxon>Pseudomonadati</taxon>
        <taxon>Pseudomonadota</taxon>
        <taxon>Gammaproteobacteria</taxon>
        <taxon>Alteromonadales</taxon>
        <taxon>Pseudoalteromonadaceae</taxon>
        <taxon>Pseudoalteromonas</taxon>
    </lineage>
</organism>
<sequence>MLGLDKESFSYYQLYQTQPGYVTKLVGDAHLIKFFLISKNTENGYLIQVIDKKYNYSVNNDG</sequence>
<reference evidence="1 2" key="1">
    <citation type="submission" date="2016-10" db="EMBL/GenBank/DDBJ databases">
        <authorList>
            <person name="Varghese N."/>
            <person name="Submissions S."/>
        </authorList>
    </citation>
    <scope>NUCLEOTIDE SEQUENCE [LARGE SCALE GENOMIC DNA]</scope>
    <source>
        <strain evidence="1 2">CGMCC 1.8499</strain>
    </source>
</reference>
<evidence type="ECO:0000313" key="2">
    <source>
        <dbReference type="Proteomes" id="UP000183805"/>
    </source>
</evidence>
<keyword evidence="2" id="KW-1185">Reference proteome</keyword>
<comment type="caution">
    <text evidence="1">The sequence shown here is derived from an EMBL/GenBank/DDBJ whole genome shotgun (WGS) entry which is preliminary data.</text>
</comment>
<dbReference type="Proteomes" id="UP000183805">
    <property type="component" value="Unassembled WGS sequence"/>
</dbReference>
<evidence type="ECO:0000313" key="1">
    <source>
        <dbReference type="EMBL" id="SFT40627.1"/>
    </source>
</evidence>
<protein>
    <submittedName>
        <fullName evidence="1">Uncharacterized protein</fullName>
    </submittedName>
</protein>
<proteinExistence type="predicted"/>
<name>A0ABY1GBM0_9GAMM</name>